<name>A0ABR8JRT3_9BACT</name>
<organism evidence="2 3">
    <name type="scientific">Hymenobacter armeniacus</name>
    <dbReference type="NCBI Taxonomy" id="2771358"/>
    <lineage>
        <taxon>Bacteria</taxon>
        <taxon>Pseudomonadati</taxon>
        <taxon>Bacteroidota</taxon>
        <taxon>Cytophagia</taxon>
        <taxon>Cytophagales</taxon>
        <taxon>Hymenobacteraceae</taxon>
        <taxon>Hymenobacter</taxon>
    </lineage>
</organism>
<dbReference type="RefSeq" id="WP_190924514.1">
    <property type="nucleotide sequence ID" value="NZ_JACXAC010000003.1"/>
</dbReference>
<dbReference type="SUPFAM" id="SSF48452">
    <property type="entry name" value="TPR-like"/>
    <property type="match status" value="1"/>
</dbReference>
<dbReference type="Gene3D" id="1.25.40.10">
    <property type="entry name" value="Tetratricopeptide repeat domain"/>
    <property type="match status" value="1"/>
</dbReference>
<reference evidence="2 3" key="1">
    <citation type="submission" date="2020-09" db="EMBL/GenBank/DDBJ databases">
        <authorList>
            <person name="Kim M.K."/>
        </authorList>
    </citation>
    <scope>NUCLEOTIDE SEQUENCE [LARGE SCALE GENOMIC DNA]</scope>
    <source>
        <strain evidence="2 3">BT189</strain>
    </source>
</reference>
<accession>A0ABR8JRT3</accession>
<protein>
    <submittedName>
        <fullName evidence="2">Tetratricopeptide repeat protein</fullName>
    </submittedName>
</protein>
<keyword evidence="1" id="KW-0732">Signal</keyword>
<dbReference type="InterPro" id="IPR011990">
    <property type="entry name" value="TPR-like_helical_dom_sf"/>
</dbReference>
<dbReference type="Pfam" id="PF14559">
    <property type="entry name" value="TPR_19"/>
    <property type="match status" value="1"/>
</dbReference>
<dbReference type="EMBL" id="JACXAC010000003">
    <property type="protein sequence ID" value="MBD2722689.1"/>
    <property type="molecule type" value="Genomic_DNA"/>
</dbReference>
<proteinExistence type="predicted"/>
<dbReference type="Proteomes" id="UP000606003">
    <property type="component" value="Unassembled WGS sequence"/>
</dbReference>
<comment type="caution">
    <text evidence="2">The sequence shown here is derived from an EMBL/GenBank/DDBJ whole genome shotgun (WGS) entry which is preliminary data.</text>
</comment>
<evidence type="ECO:0000313" key="2">
    <source>
        <dbReference type="EMBL" id="MBD2722689.1"/>
    </source>
</evidence>
<feature type="chain" id="PRO_5047524381" evidence="1">
    <location>
        <begin position="22"/>
        <end position="505"/>
    </location>
</feature>
<sequence length="505" mass="55647">MKINILLAAMGAVLGAGTARAQTALLPDTLEYARAKAYGKDFGEADRILTLYNARTSRLDGLRLQAQVLYWAQDFKRAAAVHEQALAAFPSVPALRLDYARLLVEQNQLDRAKDQLAVYETQDSARAESGLLLALISYKQLRLDAARKSLAAVLRRYPGNAAATALLQDIGNTTLPYFRVGSRYLHDDQPLRALTYEAEATLFRSWLVAPTVQLQANSFSLPDDRSASYWLQVGNKFTFLPLGLTVSTTGGLFQYSQNSGGSLATGNLLLTKTLGSTLALDVQAARQPYQAVLASARQPVMERLQALAVRYTKGDKWLGKAGVEQRSYGDDNPAYSTYAWLLAPVLTRPTVVLKAGYAFSYASAERSTYTPTRSLSDVVLNGGPVPGAYVPYFTPRHQLVNAMLLSLKLWPQKKVSVAARGSYGVQGRADAPYLYLDKALNNELYLATGFARQDYHPVEVQGEVALKASPSLTVAATYGYSSLIFYNRHAFDLQFRYHLNREKNR</sequence>
<evidence type="ECO:0000256" key="1">
    <source>
        <dbReference type="SAM" id="SignalP"/>
    </source>
</evidence>
<keyword evidence="3" id="KW-1185">Reference proteome</keyword>
<gene>
    <name evidence="2" type="ORF">IC234_11195</name>
</gene>
<evidence type="ECO:0000313" key="3">
    <source>
        <dbReference type="Proteomes" id="UP000606003"/>
    </source>
</evidence>
<feature type="signal peptide" evidence="1">
    <location>
        <begin position="1"/>
        <end position="21"/>
    </location>
</feature>